<dbReference type="EMBL" id="VOHE01000003">
    <property type="protein sequence ID" value="TWT19830.1"/>
    <property type="molecule type" value="Genomic_DNA"/>
</dbReference>
<dbReference type="SUPFAM" id="SSF53474">
    <property type="entry name" value="alpha/beta-Hydrolases"/>
    <property type="match status" value="1"/>
</dbReference>
<accession>A0A5C5U334</accession>
<proteinExistence type="predicted"/>
<evidence type="ECO:0000256" key="1">
    <source>
        <dbReference type="SAM" id="SignalP"/>
    </source>
</evidence>
<keyword evidence="5" id="KW-1185">Reference proteome</keyword>
<dbReference type="InterPro" id="IPR050278">
    <property type="entry name" value="Serine_Prot_S9B/DPPIV"/>
</dbReference>
<dbReference type="Proteomes" id="UP000315949">
    <property type="component" value="Unassembled WGS sequence"/>
</dbReference>
<dbReference type="InterPro" id="IPR029058">
    <property type="entry name" value="AB_hydrolase_fold"/>
</dbReference>
<dbReference type="PANTHER" id="PTHR11731">
    <property type="entry name" value="PROTEASE FAMILY S9B,C DIPEPTIDYL-PEPTIDASE IV-RELATED"/>
    <property type="match status" value="1"/>
</dbReference>
<dbReference type="InterPro" id="IPR001375">
    <property type="entry name" value="Peptidase_S9_cat"/>
</dbReference>
<feature type="signal peptide" evidence="1">
    <location>
        <begin position="1"/>
        <end position="24"/>
    </location>
</feature>
<keyword evidence="1" id="KW-0732">Signal</keyword>
<feature type="domain" description="Peptidase S9 prolyl oligopeptidase catalytic" evidence="2">
    <location>
        <begin position="556"/>
        <end position="753"/>
    </location>
</feature>
<dbReference type="Gene3D" id="3.40.50.1820">
    <property type="entry name" value="alpha/beta hydrolase"/>
    <property type="match status" value="1"/>
</dbReference>
<organism evidence="4 5">
    <name type="scientific">Luteimonas wenzhouensis</name>
    <dbReference type="NCBI Taxonomy" id="2599615"/>
    <lineage>
        <taxon>Bacteria</taxon>
        <taxon>Pseudomonadati</taxon>
        <taxon>Pseudomonadota</taxon>
        <taxon>Gammaproteobacteria</taxon>
        <taxon>Lysobacterales</taxon>
        <taxon>Lysobacteraceae</taxon>
        <taxon>Luteimonas</taxon>
    </lineage>
</organism>
<dbReference type="Pfam" id="PF00930">
    <property type="entry name" value="DPPIV_N"/>
    <property type="match status" value="1"/>
</dbReference>
<name>A0A5C5U334_9GAMM</name>
<evidence type="ECO:0000313" key="4">
    <source>
        <dbReference type="EMBL" id="TWT19830.1"/>
    </source>
</evidence>
<evidence type="ECO:0000313" key="5">
    <source>
        <dbReference type="Proteomes" id="UP000315949"/>
    </source>
</evidence>
<dbReference type="Pfam" id="PF00326">
    <property type="entry name" value="Peptidase_S9"/>
    <property type="match status" value="1"/>
</dbReference>
<dbReference type="RefSeq" id="WP_146312451.1">
    <property type="nucleotide sequence ID" value="NZ_VOHE01000003.1"/>
</dbReference>
<evidence type="ECO:0000259" key="3">
    <source>
        <dbReference type="Pfam" id="PF00930"/>
    </source>
</evidence>
<dbReference type="GO" id="GO:0006508">
    <property type="term" value="P:proteolysis"/>
    <property type="evidence" value="ECO:0007669"/>
    <property type="project" value="InterPro"/>
</dbReference>
<dbReference type="PANTHER" id="PTHR11731:SF118">
    <property type="entry name" value="BLR1971 PROTEIN"/>
    <property type="match status" value="1"/>
</dbReference>
<protein>
    <submittedName>
        <fullName evidence="4">Prolyl oligopeptidase family serine peptidase</fullName>
    </submittedName>
</protein>
<feature type="domain" description="Dipeptidylpeptidase IV N-terminal" evidence="3">
    <location>
        <begin position="200"/>
        <end position="460"/>
    </location>
</feature>
<evidence type="ECO:0000259" key="2">
    <source>
        <dbReference type="Pfam" id="PF00326"/>
    </source>
</evidence>
<dbReference type="OrthoDB" id="9812921at2"/>
<dbReference type="AlphaFoldDB" id="A0A5C5U334"/>
<dbReference type="SUPFAM" id="SSF82171">
    <property type="entry name" value="DPP6 N-terminal domain-like"/>
    <property type="match status" value="1"/>
</dbReference>
<dbReference type="GO" id="GO:0008236">
    <property type="term" value="F:serine-type peptidase activity"/>
    <property type="evidence" value="ECO:0007669"/>
    <property type="project" value="InterPro"/>
</dbReference>
<comment type="caution">
    <text evidence="4">The sequence shown here is derived from an EMBL/GenBank/DDBJ whole genome shotgun (WGS) entry which is preliminary data.</text>
</comment>
<reference evidence="4 5" key="1">
    <citation type="submission" date="2019-07" db="EMBL/GenBank/DDBJ databases">
        <title>Luteimonas sp. YD-1 nov., isolated from acidic soil.</title>
        <authorList>
            <person name="Zhou J."/>
        </authorList>
    </citation>
    <scope>NUCLEOTIDE SEQUENCE [LARGE SCALE GENOMIC DNA]</scope>
    <source>
        <strain evidence="4 5">YD-1</strain>
    </source>
</reference>
<dbReference type="InterPro" id="IPR002469">
    <property type="entry name" value="Peptidase_S9B_N"/>
</dbReference>
<dbReference type="Gene3D" id="2.140.10.30">
    <property type="entry name" value="Dipeptidylpeptidase IV, N-terminal domain"/>
    <property type="match status" value="1"/>
</dbReference>
<gene>
    <name evidence="4" type="ORF">FQY79_08425</name>
</gene>
<feature type="chain" id="PRO_5022840238" evidence="1">
    <location>
        <begin position="25"/>
        <end position="771"/>
    </location>
</feature>
<sequence length="771" mass="85530">MGKTLVLVLLALCTGGLAAAPVLAGDPPPGGLRAQWIGLTRDVAWPATWQDAGRFHYRKTVEGGFAFFGYELDGGRKAPAFDHVAIARALAAAGGGEHAPTQLPFEQFRFEDDGAAIAFSTDEARWRCTLAPAACARVPPRPGRPRAFGVVRDLAVPADNQPRRSPDGRHEALVEDGRVLVRRVDDGRTVFHAAAADDGRFDDPETIVWSPDSRWLALYRVRPGDRREVVRVEAAPRDQRQPRVHVQLYPKPGDAVDIESPVLVDLGSGRRHEIDAALFANPYRLSPIQWRRDSGSFAFEVVHRGHQRVDLLAVDVPAPGAAAQARIVVAEPSDTFVDTWRGFRHDVAGLGEQIIWLSERDGWRHLYLFDGRSGQLRHPITRGEWVVREVLHVDEDRREIWFTASGVDPGRDPYFRQLFRVGFDGRGLVRLTDADADHDVSVAPDGRHFVVVYSRVDMPPVMELRRADGALVARVERADISRLLAAGWKAPEVFVAKGRDGATDIWGLVVRPRDYDPARRYPVIENIYAGPHDSFVPKTFWPFGYHSGGDKVVGMQELADHGFIVVQIDGMGTANRSKAFHDVAWKNLGDSGFPDRIAWHRALAARDRSYDISRVGIYGASAGGQSTLGALLFHPEFYRVGVAWNGCYDNRMDKISWNEQWMGLPEGEGDHYSRASGVDNAHLLQGELLLIVGEQDSNVDPASTMQVVDALVRAGKDFDLLVFPGGEHTVGRSTGPIDYAHRRQADFFIRHLQGVQPPRRNRADAHPPTIR</sequence>